<evidence type="ECO:0000313" key="5">
    <source>
        <dbReference type="EMBL" id="MBO9151797.1"/>
    </source>
</evidence>
<reference evidence="6" key="1">
    <citation type="submission" date="2021-03" db="EMBL/GenBank/DDBJ databases">
        <title>Assistant Professor.</title>
        <authorList>
            <person name="Huq M.A."/>
        </authorList>
    </citation>
    <scope>NUCLEOTIDE SEQUENCE [LARGE SCALE GENOMIC DNA]</scope>
    <source>
        <strain evidence="6">MAH-28</strain>
    </source>
</reference>
<dbReference type="RefSeq" id="WP_209144342.1">
    <property type="nucleotide sequence ID" value="NZ_JAGHKP010000001.1"/>
</dbReference>
<name>A0ABS3YAU1_9BACT</name>
<feature type="domain" description="HTH hxlR-type" evidence="4">
    <location>
        <begin position="12"/>
        <end position="111"/>
    </location>
</feature>
<evidence type="ECO:0000256" key="1">
    <source>
        <dbReference type="ARBA" id="ARBA00023015"/>
    </source>
</evidence>
<dbReference type="InterPro" id="IPR002577">
    <property type="entry name" value="HTH_HxlR"/>
</dbReference>
<dbReference type="InterPro" id="IPR036390">
    <property type="entry name" value="WH_DNA-bd_sf"/>
</dbReference>
<dbReference type="Gene3D" id="1.10.10.10">
    <property type="entry name" value="Winged helix-like DNA-binding domain superfamily/Winged helix DNA-binding domain"/>
    <property type="match status" value="1"/>
</dbReference>
<comment type="caution">
    <text evidence="5">The sequence shown here is derived from an EMBL/GenBank/DDBJ whole genome shotgun (WGS) entry which is preliminary data.</text>
</comment>
<keyword evidence="2" id="KW-0238">DNA-binding</keyword>
<dbReference type="PANTHER" id="PTHR33204:SF29">
    <property type="entry name" value="TRANSCRIPTIONAL REGULATOR"/>
    <property type="match status" value="1"/>
</dbReference>
<accession>A0ABS3YAU1</accession>
<keyword evidence="3" id="KW-0804">Transcription</keyword>
<evidence type="ECO:0000256" key="3">
    <source>
        <dbReference type="ARBA" id="ARBA00023163"/>
    </source>
</evidence>
<keyword evidence="1" id="KW-0805">Transcription regulation</keyword>
<evidence type="ECO:0000256" key="2">
    <source>
        <dbReference type="ARBA" id="ARBA00023125"/>
    </source>
</evidence>
<evidence type="ECO:0000313" key="6">
    <source>
        <dbReference type="Proteomes" id="UP000679126"/>
    </source>
</evidence>
<dbReference type="EMBL" id="JAGHKP010000001">
    <property type="protein sequence ID" value="MBO9151797.1"/>
    <property type="molecule type" value="Genomic_DNA"/>
</dbReference>
<dbReference type="PROSITE" id="PS51118">
    <property type="entry name" value="HTH_HXLR"/>
    <property type="match status" value="1"/>
</dbReference>
<keyword evidence="6" id="KW-1185">Reference proteome</keyword>
<dbReference type="SUPFAM" id="SSF46785">
    <property type="entry name" value="Winged helix' DNA-binding domain"/>
    <property type="match status" value="1"/>
</dbReference>
<dbReference type="Pfam" id="PF01638">
    <property type="entry name" value="HxlR"/>
    <property type="match status" value="1"/>
</dbReference>
<evidence type="ECO:0000259" key="4">
    <source>
        <dbReference type="PROSITE" id="PS51118"/>
    </source>
</evidence>
<sequence length="122" mass="13769">MYERKIPEDLDCGINITMKVLSGKWKPCIIDSIHKGVRRPVEIHAAIPAAAPRVINMQLRELEEFGIVTKKVFPDSVPLKVEYYLTPIGESVMPVIRAIERWGDENKEYVITTSATMESAGK</sequence>
<organism evidence="5 6">
    <name type="scientific">Chitinophaga chungangae</name>
    <dbReference type="NCBI Taxonomy" id="2821488"/>
    <lineage>
        <taxon>Bacteria</taxon>
        <taxon>Pseudomonadati</taxon>
        <taxon>Bacteroidota</taxon>
        <taxon>Chitinophagia</taxon>
        <taxon>Chitinophagales</taxon>
        <taxon>Chitinophagaceae</taxon>
        <taxon>Chitinophaga</taxon>
    </lineage>
</organism>
<dbReference type="InterPro" id="IPR036388">
    <property type="entry name" value="WH-like_DNA-bd_sf"/>
</dbReference>
<gene>
    <name evidence="5" type="ORF">J7I43_06230</name>
</gene>
<protein>
    <submittedName>
        <fullName evidence="5">Helix-turn-helix transcriptional regulator</fullName>
    </submittedName>
</protein>
<proteinExistence type="predicted"/>
<dbReference type="Proteomes" id="UP000679126">
    <property type="component" value="Unassembled WGS sequence"/>
</dbReference>
<dbReference type="PANTHER" id="PTHR33204">
    <property type="entry name" value="TRANSCRIPTIONAL REGULATOR, MARR FAMILY"/>
    <property type="match status" value="1"/>
</dbReference>